<evidence type="ECO:0000313" key="1">
    <source>
        <dbReference type="EMBL" id="OAS86948.1"/>
    </source>
</evidence>
<evidence type="ECO:0000313" key="2">
    <source>
        <dbReference type="Proteomes" id="UP000078534"/>
    </source>
</evidence>
<proteinExistence type="predicted"/>
<organism evidence="1 2">
    <name type="scientific">Metabacillus litoralis</name>
    <dbReference type="NCBI Taxonomy" id="152268"/>
    <lineage>
        <taxon>Bacteria</taxon>
        <taxon>Bacillati</taxon>
        <taxon>Bacillota</taxon>
        <taxon>Bacilli</taxon>
        <taxon>Bacillales</taxon>
        <taxon>Bacillaceae</taxon>
        <taxon>Metabacillus</taxon>
    </lineage>
</organism>
<comment type="caution">
    <text evidence="1">The sequence shown here is derived from an EMBL/GenBank/DDBJ whole genome shotgun (WGS) entry which is preliminary data.</text>
</comment>
<gene>
    <name evidence="1" type="ORF">A6K24_21040</name>
</gene>
<keyword evidence="2" id="KW-1185">Reference proteome</keyword>
<dbReference type="Proteomes" id="UP000078534">
    <property type="component" value="Unassembled WGS sequence"/>
</dbReference>
<dbReference type="OrthoDB" id="9815217at2"/>
<accession>A0A179T0B4</accession>
<dbReference type="EMBL" id="LWSG01000011">
    <property type="protein sequence ID" value="OAS86948.1"/>
    <property type="molecule type" value="Genomic_DNA"/>
</dbReference>
<reference evidence="2" key="1">
    <citation type="submission" date="2016-04" db="EMBL/GenBank/DDBJ databases">
        <authorList>
            <person name="Lyu Z."/>
            <person name="Lyu W."/>
        </authorList>
    </citation>
    <scope>NUCLEOTIDE SEQUENCE [LARGE SCALE GENOMIC DNA]</scope>
    <source>
        <strain evidence="2">C44</strain>
    </source>
</reference>
<name>A0A179T0B4_9BACI</name>
<dbReference type="RefSeq" id="WP_066330392.1">
    <property type="nucleotide sequence ID" value="NZ_LWSG01000011.1"/>
</dbReference>
<dbReference type="AlphaFoldDB" id="A0A179T0B4"/>
<sequence length="111" mass="12609">MYQNLYPYTPVYGYTSNLYNNYPNMQWSENEYRVNYTPYVSKTIVAPADVEGYFSKGTQIFIHGTYFDSTTGEQIVIVAYPVTNPNTGVCSVRVKEFHAAVLDGIQLPPES</sequence>
<protein>
    <submittedName>
        <fullName evidence="1">Uncharacterized protein</fullName>
    </submittedName>
</protein>